<accession>A0A811N2H9</accession>
<protein>
    <submittedName>
        <fullName evidence="2">Uncharacterized protein</fullName>
    </submittedName>
</protein>
<feature type="region of interest" description="Disordered" evidence="1">
    <location>
        <begin position="55"/>
        <end position="152"/>
    </location>
</feature>
<evidence type="ECO:0000256" key="1">
    <source>
        <dbReference type="SAM" id="MobiDB-lite"/>
    </source>
</evidence>
<evidence type="ECO:0000313" key="2">
    <source>
        <dbReference type="EMBL" id="CAD6213808.1"/>
    </source>
</evidence>
<sequence>MADGDAARDLEQLLARSISRRAQRVNAPLGCSPSSRASAEGTDNALCACAAKSQIARTGQQRSRSSEPGAPPDYLIQNPSPATIDMELAFDDEELEDDDSEDENYEVAGVELRGPRWVRPHPPNDEDGDKDDGEDDEEEVDDDEEDDESDDH</sequence>
<keyword evidence="3" id="KW-1185">Reference proteome</keyword>
<dbReference type="Proteomes" id="UP000604825">
    <property type="component" value="Unassembled WGS sequence"/>
</dbReference>
<feature type="compositionally biased region" description="Acidic residues" evidence="1">
    <location>
        <begin position="88"/>
        <end position="105"/>
    </location>
</feature>
<feature type="compositionally biased region" description="Acidic residues" evidence="1">
    <location>
        <begin position="125"/>
        <end position="152"/>
    </location>
</feature>
<proteinExistence type="predicted"/>
<dbReference type="AlphaFoldDB" id="A0A811N2H9"/>
<reference evidence="2" key="1">
    <citation type="submission" date="2020-10" db="EMBL/GenBank/DDBJ databases">
        <authorList>
            <person name="Han B."/>
            <person name="Lu T."/>
            <person name="Zhao Q."/>
            <person name="Huang X."/>
            <person name="Zhao Y."/>
        </authorList>
    </citation>
    <scope>NUCLEOTIDE SEQUENCE</scope>
</reference>
<organism evidence="2 3">
    <name type="scientific">Miscanthus lutarioriparius</name>
    <dbReference type="NCBI Taxonomy" id="422564"/>
    <lineage>
        <taxon>Eukaryota</taxon>
        <taxon>Viridiplantae</taxon>
        <taxon>Streptophyta</taxon>
        <taxon>Embryophyta</taxon>
        <taxon>Tracheophyta</taxon>
        <taxon>Spermatophyta</taxon>
        <taxon>Magnoliopsida</taxon>
        <taxon>Liliopsida</taxon>
        <taxon>Poales</taxon>
        <taxon>Poaceae</taxon>
        <taxon>PACMAD clade</taxon>
        <taxon>Panicoideae</taxon>
        <taxon>Andropogonodae</taxon>
        <taxon>Andropogoneae</taxon>
        <taxon>Saccharinae</taxon>
        <taxon>Miscanthus</taxon>
    </lineage>
</organism>
<name>A0A811N2H9_9POAL</name>
<dbReference type="EMBL" id="CAJGYO010000002">
    <property type="protein sequence ID" value="CAD6213808.1"/>
    <property type="molecule type" value="Genomic_DNA"/>
</dbReference>
<evidence type="ECO:0000313" key="3">
    <source>
        <dbReference type="Proteomes" id="UP000604825"/>
    </source>
</evidence>
<gene>
    <name evidence="2" type="ORF">NCGR_LOCUS9324</name>
</gene>
<comment type="caution">
    <text evidence="2">The sequence shown here is derived from an EMBL/GenBank/DDBJ whole genome shotgun (WGS) entry which is preliminary data.</text>
</comment>